<evidence type="ECO:0000256" key="3">
    <source>
        <dbReference type="ARBA" id="ARBA00006782"/>
    </source>
</evidence>
<comment type="catalytic activity">
    <reaction evidence="15">
        <text>N-acetyl-beta-D-glucosaminyl-(1-&gt;4)-[hyaluronan](n) + UDP-alpha-D-glucuronate = [hyaluronan](n+1) + UDP + H(+)</text>
        <dbReference type="Rhea" id="RHEA:12528"/>
        <dbReference type="Rhea" id="RHEA-COMP:12585"/>
        <dbReference type="Rhea" id="RHEA-COMP:12587"/>
        <dbReference type="ChEBI" id="CHEBI:15378"/>
        <dbReference type="ChEBI" id="CHEBI:58052"/>
        <dbReference type="ChEBI" id="CHEBI:58223"/>
        <dbReference type="ChEBI" id="CHEBI:132153"/>
        <dbReference type="ChEBI" id="CHEBI:132154"/>
        <dbReference type="EC" id="2.4.1.212"/>
    </reaction>
</comment>
<dbReference type="GO" id="GO:0050501">
    <property type="term" value="F:hyaluronan synthase activity"/>
    <property type="evidence" value="ECO:0007669"/>
    <property type="project" value="UniProtKB-EC"/>
</dbReference>
<keyword evidence="16" id="KW-0812">Transmembrane</keyword>
<dbReference type="PANTHER" id="PTHR22913">
    <property type="entry name" value="HYALURONAN SYNTHASE"/>
    <property type="match status" value="1"/>
</dbReference>
<evidence type="ECO:0000256" key="13">
    <source>
        <dbReference type="ARBA" id="ARBA00043237"/>
    </source>
</evidence>
<dbReference type="GO" id="GO:0085029">
    <property type="term" value="P:extracellular matrix assembly"/>
    <property type="evidence" value="ECO:0007669"/>
    <property type="project" value="TreeGrafter"/>
</dbReference>
<dbReference type="SUPFAM" id="SSF53448">
    <property type="entry name" value="Nucleotide-diphospho-sugar transferases"/>
    <property type="match status" value="1"/>
</dbReference>
<evidence type="ECO:0000256" key="2">
    <source>
        <dbReference type="ARBA" id="ARBA00004698"/>
    </source>
</evidence>
<dbReference type="EC" id="2.4.1.212" evidence="4"/>
<dbReference type="InterPro" id="IPR029044">
    <property type="entry name" value="Nucleotide-diphossugar_trans"/>
</dbReference>
<feature type="transmembrane region" description="Helical" evidence="16">
    <location>
        <begin position="143"/>
        <end position="168"/>
    </location>
</feature>
<feature type="transmembrane region" description="Helical" evidence="16">
    <location>
        <begin position="7"/>
        <end position="30"/>
    </location>
</feature>
<keyword evidence="5" id="KW-1003">Cell membrane</keyword>
<dbReference type="Proteomes" id="UP000095094">
    <property type="component" value="Unassembled WGS sequence"/>
</dbReference>
<comment type="catalytic activity">
    <reaction evidence="14">
        <text>[hyaluronan](n) + UDP-N-acetyl-alpha-D-glucosamine = N-acetyl-beta-D-glucosaminyl-(1-&gt;4)-[hyaluronan](n) + UDP + H(+)</text>
        <dbReference type="Rhea" id="RHEA:20465"/>
        <dbReference type="Rhea" id="RHEA-COMP:12583"/>
        <dbReference type="Rhea" id="RHEA-COMP:12585"/>
        <dbReference type="ChEBI" id="CHEBI:15378"/>
        <dbReference type="ChEBI" id="CHEBI:57705"/>
        <dbReference type="ChEBI" id="CHEBI:58223"/>
        <dbReference type="ChEBI" id="CHEBI:132153"/>
        <dbReference type="ChEBI" id="CHEBI:132154"/>
        <dbReference type="EC" id="2.4.1.212"/>
    </reaction>
</comment>
<evidence type="ECO:0000259" key="17">
    <source>
        <dbReference type="Pfam" id="PF00535"/>
    </source>
</evidence>
<dbReference type="PANTHER" id="PTHR22913:SF12">
    <property type="entry name" value="MANNURONAN SYNTHASE"/>
    <property type="match status" value="1"/>
</dbReference>
<evidence type="ECO:0000256" key="5">
    <source>
        <dbReference type="ARBA" id="ARBA00022475"/>
    </source>
</evidence>
<organism evidence="18 19">
    <name type="scientific">Enterococcus termitis</name>
    <dbReference type="NCBI Taxonomy" id="332950"/>
    <lineage>
        <taxon>Bacteria</taxon>
        <taxon>Bacillati</taxon>
        <taxon>Bacillota</taxon>
        <taxon>Bacilli</taxon>
        <taxon>Lactobacillales</taxon>
        <taxon>Enterococcaceae</taxon>
        <taxon>Enterococcus</taxon>
    </lineage>
</organism>
<evidence type="ECO:0000256" key="16">
    <source>
        <dbReference type="SAM" id="Phobius"/>
    </source>
</evidence>
<evidence type="ECO:0000256" key="15">
    <source>
        <dbReference type="ARBA" id="ARBA00048168"/>
    </source>
</evidence>
<feature type="domain" description="Glycosyltransferase 2-like" evidence="17">
    <location>
        <begin position="180"/>
        <end position="354"/>
    </location>
</feature>
<dbReference type="Gene3D" id="3.90.550.10">
    <property type="entry name" value="Spore Coat Polysaccharide Biosynthesis Protein SpsA, Chain A"/>
    <property type="match status" value="1"/>
</dbReference>
<dbReference type="InterPro" id="IPR001173">
    <property type="entry name" value="Glyco_trans_2-like"/>
</dbReference>
<dbReference type="OrthoDB" id="9766971at2"/>
<reference evidence="19" key="1">
    <citation type="submission" date="2016-09" db="EMBL/GenBank/DDBJ databases">
        <authorList>
            <person name="Gulvik C.A."/>
        </authorList>
    </citation>
    <scope>NUCLEOTIDE SEQUENCE [LARGE SCALE GENOMIC DNA]</scope>
    <source>
        <strain evidence="19">LMG 8895</strain>
    </source>
</reference>
<keyword evidence="19" id="KW-1185">Reference proteome</keyword>
<dbReference type="RefSeq" id="WP_069663486.1">
    <property type="nucleotide sequence ID" value="NZ_JBHUJJ010000001.1"/>
</dbReference>
<dbReference type="Pfam" id="PF00535">
    <property type="entry name" value="Glycos_transf_2"/>
    <property type="match status" value="1"/>
</dbReference>
<evidence type="ECO:0000256" key="1">
    <source>
        <dbReference type="ARBA" id="ARBA00004236"/>
    </source>
</evidence>
<evidence type="ECO:0000256" key="10">
    <source>
        <dbReference type="ARBA" id="ARBA00037408"/>
    </source>
</evidence>
<evidence type="ECO:0000256" key="6">
    <source>
        <dbReference type="ARBA" id="ARBA00022676"/>
    </source>
</evidence>
<feature type="transmembrane region" description="Helical" evidence="16">
    <location>
        <begin position="50"/>
        <end position="67"/>
    </location>
</feature>
<protein>
    <recommendedName>
        <fullName evidence="11">Hyaluronan synthase</fullName>
        <ecNumber evidence="4">2.4.1.212</ecNumber>
    </recommendedName>
    <alternativeName>
        <fullName evidence="13">Hyaluronate synthase</fullName>
    </alternativeName>
    <alternativeName>
        <fullName evidence="12">Hyaluronic acid synthase</fullName>
    </alternativeName>
</protein>
<evidence type="ECO:0000313" key="18">
    <source>
        <dbReference type="EMBL" id="OEG14895.1"/>
    </source>
</evidence>
<comment type="pathway">
    <text evidence="2">Glycan biosynthesis; hyaluronan biosynthesis.</text>
</comment>
<comment type="caution">
    <text evidence="18">The sequence shown here is derived from an EMBL/GenBank/DDBJ whole genome shotgun (WGS) entry which is preliminary data.</text>
</comment>
<proteinExistence type="inferred from homology"/>
<evidence type="ECO:0000256" key="9">
    <source>
        <dbReference type="ARBA" id="ARBA00023136"/>
    </source>
</evidence>
<feature type="transmembrane region" description="Helical" evidence="16">
    <location>
        <begin position="502"/>
        <end position="521"/>
    </location>
</feature>
<dbReference type="AlphaFoldDB" id="A0A1E5GQP6"/>
<keyword evidence="7" id="KW-0808">Transferase</keyword>
<name>A0A1E5GQP6_9ENTE</name>
<evidence type="ECO:0000256" key="8">
    <source>
        <dbReference type="ARBA" id="ARBA00022903"/>
    </source>
</evidence>
<comment type="subcellular location">
    <subcellularLocation>
        <location evidence="1">Cell membrane</location>
    </subcellularLocation>
</comment>
<evidence type="ECO:0000256" key="7">
    <source>
        <dbReference type="ARBA" id="ARBA00022679"/>
    </source>
</evidence>
<comment type="function">
    <text evidence="10">Glycosaminoglycan synthesis. The hyaluronic acid capsule is involved in the pathogenicity of group A Streptococci; it may be the major virulence determinant.</text>
</comment>
<evidence type="ECO:0000256" key="11">
    <source>
        <dbReference type="ARBA" id="ARBA00040508"/>
    </source>
</evidence>
<dbReference type="GO" id="GO:0005886">
    <property type="term" value="C:plasma membrane"/>
    <property type="evidence" value="ECO:0007669"/>
    <property type="project" value="UniProtKB-SubCell"/>
</dbReference>
<dbReference type="PATRIC" id="fig|332950.4.peg.2624"/>
<feature type="transmembrane region" description="Helical" evidence="16">
    <location>
        <begin position="445"/>
        <end position="464"/>
    </location>
</feature>
<gene>
    <name evidence="18" type="ORF">BCR25_18975</name>
</gene>
<comment type="similarity">
    <text evidence="3">Belongs to the NodC/HAS family.</text>
</comment>
<keyword evidence="6" id="KW-0328">Glycosyltransferase</keyword>
<feature type="transmembrane region" description="Helical" evidence="16">
    <location>
        <begin position="112"/>
        <end position="131"/>
    </location>
</feature>
<keyword evidence="9 16" id="KW-0472">Membrane</keyword>
<evidence type="ECO:0000313" key="19">
    <source>
        <dbReference type="Proteomes" id="UP000095094"/>
    </source>
</evidence>
<accession>A0A1E5GQP6</accession>
<sequence length="542" mass="62164">MKRRFYFLLESLGTVMLFLFPAASISFIIFYELTHFFDPSFERFILSGKLPLFAFLIVLALSLLIHFKFKQSHKKRLHEIGIKAKRRKYKLGYWAKKRVEHEKLPLFNKSGAMLFVTISAVILLAVVWFGYRMRSGQRHSLSGIAPFFTMSGGMAIATLVLSTLYTPYESKETRERRVHILMPIYNEPVENIEKAFQSILAQTVKPHTFVAVNDGSQLVDYATLAEKYTTIFKEQDIQFKFLTQKNSGKRAAQLLAYDSLTIADFHNEIILTIDSDTIFEEHAIEQGIIPFEDEQVFSVAGVIVTRNITDNILTIITDLLVIGHMVLIERSMNSMFGSVAVNSGPIAFYRAEVLTLAKKLGYQNEQFGQARVEFSDDSFLTMSALLLGRAVAQSTAVSYTELPNKVSHHVRQHLRWSRGSFIRGFWRLSFFPVNSFVFFRQALGWATFASMIVIKLQLFYWLIFVLDDSPILLLAPLAFSAVYSLSYISIPRNDLAARDKWIVFFAFPFTVLWAIFILSPVRLWGYLTHKNTGWGTRDKIEL</sequence>
<feature type="transmembrane region" description="Helical" evidence="16">
    <location>
        <begin position="471"/>
        <end position="490"/>
    </location>
</feature>
<evidence type="ECO:0000256" key="4">
    <source>
        <dbReference type="ARBA" id="ARBA00012207"/>
    </source>
</evidence>
<dbReference type="EMBL" id="MIJY01000017">
    <property type="protein sequence ID" value="OEG14895.1"/>
    <property type="molecule type" value="Genomic_DNA"/>
</dbReference>
<keyword evidence="8" id="KW-0972">Capsule biogenesis/degradation</keyword>
<evidence type="ECO:0000256" key="12">
    <source>
        <dbReference type="ARBA" id="ARBA00042148"/>
    </source>
</evidence>
<evidence type="ECO:0000256" key="14">
    <source>
        <dbReference type="ARBA" id="ARBA00047709"/>
    </source>
</evidence>
<dbReference type="GO" id="GO:0030213">
    <property type="term" value="P:hyaluronan biosynthetic process"/>
    <property type="evidence" value="ECO:0007669"/>
    <property type="project" value="TreeGrafter"/>
</dbReference>
<keyword evidence="16" id="KW-1133">Transmembrane helix</keyword>